<keyword evidence="2 3" id="KW-0472">Membrane</keyword>
<protein>
    <recommendedName>
        <fullName evidence="4">Neurotransmitter-gated ion-channel ligand-binding domain-containing protein</fullName>
    </recommendedName>
</protein>
<dbReference type="AlphaFoldDB" id="A0A9P1N2H3"/>
<name>A0A9P1N2H3_9PELO</name>
<comment type="subcellular location">
    <subcellularLocation>
        <location evidence="1">Membrane</location>
        <topology evidence="1">Multi-pass membrane protein</topology>
    </subcellularLocation>
</comment>
<keyword evidence="3" id="KW-1133">Transmembrane helix</keyword>
<evidence type="ECO:0000256" key="2">
    <source>
        <dbReference type="ARBA" id="ARBA00023136"/>
    </source>
</evidence>
<dbReference type="OrthoDB" id="5975154at2759"/>
<dbReference type="PROSITE" id="PS00236">
    <property type="entry name" value="NEUROTR_ION_CHANNEL"/>
    <property type="match status" value="1"/>
</dbReference>
<feature type="transmembrane region" description="Helical" evidence="3">
    <location>
        <begin position="304"/>
        <end position="323"/>
    </location>
</feature>
<dbReference type="SUPFAM" id="SSF63712">
    <property type="entry name" value="Nicotinic receptor ligand binding domain-like"/>
    <property type="match status" value="1"/>
</dbReference>
<reference evidence="5" key="1">
    <citation type="submission" date="2022-11" db="EMBL/GenBank/DDBJ databases">
        <authorList>
            <person name="Kikuchi T."/>
        </authorList>
    </citation>
    <scope>NUCLEOTIDE SEQUENCE</scope>
    <source>
        <strain evidence="5">PS1010</strain>
    </source>
</reference>
<evidence type="ECO:0000313" key="5">
    <source>
        <dbReference type="EMBL" id="CAI5445406.1"/>
    </source>
</evidence>
<gene>
    <name evidence="5" type="ORF">CAMP_LOCUS8043</name>
</gene>
<comment type="caution">
    <text evidence="5">The sequence shown here is derived from an EMBL/GenBank/DDBJ whole genome shotgun (WGS) entry which is preliminary data.</text>
</comment>
<dbReference type="Gene3D" id="2.70.170.10">
    <property type="entry name" value="Neurotransmitter-gated ion-channel ligand-binding domain"/>
    <property type="match status" value="1"/>
</dbReference>
<dbReference type="InterPro" id="IPR036734">
    <property type="entry name" value="Neur_chan_lig-bd_sf"/>
</dbReference>
<dbReference type="EMBL" id="CANHGI010000003">
    <property type="protein sequence ID" value="CAI5445406.1"/>
    <property type="molecule type" value="Genomic_DNA"/>
</dbReference>
<feature type="domain" description="Neurotransmitter-gated ion-channel ligand-binding" evidence="4">
    <location>
        <begin position="6"/>
        <end position="210"/>
    </location>
</feature>
<dbReference type="PANTHER" id="PTHR18945">
    <property type="entry name" value="NEUROTRANSMITTER GATED ION CHANNEL"/>
    <property type="match status" value="1"/>
</dbReference>
<dbReference type="InterPro" id="IPR006201">
    <property type="entry name" value="Neur_channel"/>
</dbReference>
<organism evidence="5 6">
    <name type="scientific">Caenorhabditis angaria</name>
    <dbReference type="NCBI Taxonomy" id="860376"/>
    <lineage>
        <taxon>Eukaryota</taxon>
        <taxon>Metazoa</taxon>
        <taxon>Ecdysozoa</taxon>
        <taxon>Nematoda</taxon>
        <taxon>Chromadorea</taxon>
        <taxon>Rhabditida</taxon>
        <taxon>Rhabditina</taxon>
        <taxon>Rhabditomorpha</taxon>
        <taxon>Rhabditoidea</taxon>
        <taxon>Rhabditidae</taxon>
        <taxon>Peloderinae</taxon>
        <taxon>Caenorhabditis</taxon>
    </lineage>
</organism>
<evidence type="ECO:0000259" key="4">
    <source>
        <dbReference type="Pfam" id="PF02931"/>
    </source>
</evidence>
<evidence type="ECO:0000256" key="3">
    <source>
        <dbReference type="SAM" id="Phobius"/>
    </source>
</evidence>
<dbReference type="GO" id="GO:0005230">
    <property type="term" value="F:extracellular ligand-gated monoatomic ion channel activity"/>
    <property type="evidence" value="ECO:0007669"/>
    <property type="project" value="InterPro"/>
</dbReference>
<keyword evidence="3" id="KW-0812">Transmembrane</keyword>
<dbReference type="GO" id="GO:0016020">
    <property type="term" value="C:membrane"/>
    <property type="evidence" value="ECO:0007669"/>
    <property type="project" value="UniProtKB-SubCell"/>
</dbReference>
<dbReference type="Pfam" id="PF02931">
    <property type="entry name" value="Neur_chan_LBD"/>
    <property type="match status" value="1"/>
</dbReference>
<accession>A0A9P1N2H3</accession>
<feature type="transmembrane region" description="Helical" evidence="3">
    <location>
        <begin position="213"/>
        <end position="235"/>
    </location>
</feature>
<proteinExistence type="predicted"/>
<dbReference type="InterPro" id="IPR006202">
    <property type="entry name" value="Neur_chan_lig-bd"/>
</dbReference>
<feature type="transmembrane region" description="Helical" evidence="3">
    <location>
        <begin position="241"/>
        <end position="260"/>
    </location>
</feature>
<keyword evidence="6" id="KW-1185">Reference proteome</keyword>
<sequence length="324" mass="38309">MIFSAENEPLYVSVHWNLKHVSIDEKRGTMKISGKLLMKWIDKSIIWNPAENNNTKEFQCFRCNIWKPEITFLNSADKLLRKDRTRFKIISNWNSSSIILMETIIHRNFGCFFDFTDFPYDQNECTISIKPANFLSKFYFYIGGSSSNSDFIWGKDEIRILGNFKIQNIVQSQWFFNSWQEYKNSTIQNNPTENEKMFSMHQTKIIFKRNFPIYFAVIKQPLILFSILNLLSFFLPTMRSIIFLLISNILIQFIFLKITIKEVPISTSIPNCILFLGTSLIFNTISLFFHIFLFHMKYRNVSKIRPILAVILFVIYLTCLISFV</sequence>
<evidence type="ECO:0000256" key="1">
    <source>
        <dbReference type="ARBA" id="ARBA00004141"/>
    </source>
</evidence>
<dbReference type="Proteomes" id="UP001152747">
    <property type="component" value="Unassembled WGS sequence"/>
</dbReference>
<evidence type="ECO:0000313" key="6">
    <source>
        <dbReference type="Proteomes" id="UP001152747"/>
    </source>
</evidence>
<feature type="transmembrane region" description="Helical" evidence="3">
    <location>
        <begin position="272"/>
        <end position="292"/>
    </location>
</feature>
<dbReference type="InterPro" id="IPR018000">
    <property type="entry name" value="Neurotransmitter_ion_chnl_CS"/>
</dbReference>
<dbReference type="GO" id="GO:0004888">
    <property type="term" value="F:transmembrane signaling receptor activity"/>
    <property type="evidence" value="ECO:0007669"/>
    <property type="project" value="InterPro"/>
</dbReference>